<feature type="chain" id="PRO_5031144563" evidence="1">
    <location>
        <begin position="37"/>
        <end position="138"/>
    </location>
</feature>
<keyword evidence="4" id="KW-1185">Reference proteome</keyword>
<evidence type="ECO:0000259" key="2">
    <source>
        <dbReference type="Pfam" id="PF07007"/>
    </source>
</evidence>
<dbReference type="AlphaFoldDB" id="A0A7W9ZKJ7"/>
<dbReference type="Pfam" id="PF07007">
    <property type="entry name" value="LprI"/>
    <property type="match status" value="1"/>
</dbReference>
<gene>
    <name evidence="3" type="ORF">FHS48_003380</name>
</gene>
<feature type="signal peptide" evidence="1">
    <location>
        <begin position="1"/>
        <end position="36"/>
    </location>
</feature>
<dbReference type="InterPro" id="IPR009739">
    <property type="entry name" value="LprI-like_N"/>
</dbReference>
<protein>
    <submittedName>
        <fullName evidence="3">Uncharacterized protein YecT (DUF1311 family)</fullName>
    </submittedName>
</protein>
<name>A0A7W9ZKJ7_NOVIT</name>
<dbReference type="EMBL" id="JACIIX010000015">
    <property type="protein sequence ID" value="MBB6211934.1"/>
    <property type="molecule type" value="Genomic_DNA"/>
</dbReference>
<dbReference type="Gene3D" id="1.20.1270.180">
    <property type="match status" value="1"/>
</dbReference>
<sequence>MLRYLMGTDTAFSIALPAVLGLSVLCLSTPQSPAFAAGINCERTTNPAELLTCAQKDLTANQKKLDALLKRGEKQVPASALPLFRAAQTTWIAYRDAECAWNALDLDNGSTNELARLTCQSDLTASRIDELEASIGGR</sequence>
<proteinExistence type="predicted"/>
<evidence type="ECO:0000256" key="1">
    <source>
        <dbReference type="SAM" id="SignalP"/>
    </source>
</evidence>
<keyword evidence="1" id="KW-0732">Signal</keyword>
<feature type="domain" description="Lysozyme inhibitor LprI-like N-terminal" evidence="2">
    <location>
        <begin position="46"/>
        <end position="131"/>
    </location>
</feature>
<organism evidence="3 4">
    <name type="scientific">Novispirillum itersonii</name>
    <name type="common">Aquaspirillum itersonii</name>
    <dbReference type="NCBI Taxonomy" id="189"/>
    <lineage>
        <taxon>Bacteria</taxon>
        <taxon>Pseudomonadati</taxon>
        <taxon>Pseudomonadota</taxon>
        <taxon>Alphaproteobacteria</taxon>
        <taxon>Rhodospirillales</taxon>
        <taxon>Novispirillaceae</taxon>
        <taxon>Novispirillum</taxon>
    </lineage>
</organism>
<dbReference type="Proteomes" id="UP000544872">
    <property type="component" value="Unassembled WGS sequence"/>
</dbReference>
<comment type="caution">
    <text evidence="3">The sequence shown here is derived from an EMBL/GenBank/DDBJ whole genome shotgun (WGS) entry which is preliminary data.</text>
</comment>
<accession>A0A7W9ZKJ7</accession>
<dbReference type="RefSeq" id="WP_184265147.1">
    <property type="nucleotide sequence ID" value="NZ_JACIIX010000015.1"/>
</dbReference>
<evidence type="ECO:0000313" key="3">
    <source>
        <dbReference type="EMBL" id="MBB6211934.1"/>
    </source>
</evidence>
<reference evidence="3 4" key="1">
    <citation type="submission" date="2020-08" db="EMBL/GenBank/DDBJ databases">
        <title>Genomic Encyclopedia of Type Strains, Phase IV (KMG-IV): sequencing the most valuable type-strain genomes for metagenomic binning, comparative biology and taxonomic classification.</title>
        <authorList>
            <person name="Goeker M."/>
        </authorList>
    </citation>
    <scope>NUCLEOTIDE SEQUENCE [LARGE SCALE GENOMIC DNA]</scope>
    <source>
        <strain evidence="3 4">DSM 11590</strain>
    </source>
</reference>
<evidence type="ECO:0000313" key="4">
    <source>
        <dbReference type="Proteomes" id="UP000544872"/>
    </source>
</evidence>